<gene>
    <name evidence="2" type="ORF">H310_14385</name>
</gene>
<feature type="region of interest" description="Disordered" evidence="1">
    <location>
        <begin position="227"/>
        <end position="311"/>
    </location>
</feature>
<dbReference type="EMBL" id="KI914019">
    <property type="protein sequence ID" value="ETV90892.1"/>
    <property type="molecule type" value="Genomic_DNA"/>
</dbReference>
<feature type="region of interest" description="Disordered" evidence="1">
    <location>
        <begin position="369"/>
        <end position="445"/>
    </location>
</feature>
<accession>A0A024TC64</accession>
<reference evidence="2" key="1">
    <citation type="submission" date="2013-12" db="EMBL/GenBank/DDBJ databases">
        <title>The Genome Sequence of Aphanomyces invadans NJM9701.</title>
        <authorList>
            <consortium name="The Broad Institute Genomics Platform"/>
            <person name="Russ C."/>
            <person name="Tyler B."/>
            <person name="van West P."/>
            <person name="Dieguez-Uribeondo J."/>
            <person name="Young S.K."/>
            <person name="Zeng Q."/>
            <person name="Gargeya S."/>
            <person name="Fitzgerald M."/>
            <person name="Abouelleil A."/>
            <person name="Alvarado L."/>
            <person name="Chapman S.B."/>
            <person name="Gainer-Dewar J."/>
            <person name="Goldberg J."/>
            <person name="Griggs A."/>
            <person name="Gujja S."/>
            <person name="Hansen M."/>
            <person name="Howarth C."/>
            <person name="Imamovic A."/>
            <person name="Ireland A."/>
            <person name="Larimer J."/>
            <person name="McCowan C."/>
            <person name="Murphy C."/>
            <person name="Pearson M."/>
            <person name="Poon T.W."/>
            <person name="Priest M."/>
            <person name="Roberts A."/>
            <person name="Saif S."/>
            <person name="Shea T."/>
            <person name="Sykes S."/>
            <person name="Wortman J."/>
            <person name="Nusbaum C."/>
            <person name="Birren B."/>
        </authorList>
    </citation>
    <scope>NUCLEOTIDE SEQUENCE [LARGE SCALE GENOMIC DNA]</scope>
    <source>
        <strain evidence="2">NJM9701</strain>
    </source>
</reference>
<evidence type="ECO:0000256" key="1">
    <source>
        <dbReference type="SAM" id="MobiDB-lite"/>
    </source>
</evidence>
<feature type="compositionally biased region" description="Basic residues" evidence="1">
    <location>
        <begin position="143"/>
        <end position="156"/>
    </location>
</feature>
<dbReference type="VEuPathDB" id="FungiDB:H310_14385"/>
<dbReference type="RefSeq" id="XP_008880457.1">
    <property type="nucleotide sequence ID" value="XM_008882235.1"/>
</dbReference>
<feature type="compositionally biased region" description="Basic residues" evidence="1">
    <location>
        <begin position="66"/>
        <end position="75"/>
    </location>
</feature>
<feature type="compositionally biased region" description="Polar residues" evidence="1">
    <location>
        <begin position="244"/>
        <end position="266"/>
    </location>
</feature>
<feature type="compositionally biased region" description="Low complexity" evidence="1">
    <location>
        <begin position="385"/>
        <end position="412"/>
    </location>
</feature>
<protein>
    <submittedName>
        <fullName evidence="2">Uncharacterized protein</fullName>
    </submittedName>
</protein>
<feature type="region of interest" description="Disordered" evidence="1">
    <location>
        <begin position="1"/>
        <end position="197"/>
    </location>
</feature>
<feature type="compositionally biased region" description="Basic residues" evidence="1">
    <location>
        <begin position="420"/>
        <end position="437"/>
    </location>
</feature>
<proteinExistence type="predicted"/>
<dbReference type="OrthoDB" id="79920at2759"/>
<organism evidence="2">
    <name type="scientific">Aphanomyces invadans</name>
    <dbReference type="NCBI Taxonomy" id="157072"/>
    <lineage>
        <taxon>Eukaryota</taxon>
        <taxon>Sar</taxon>
        <taxon>Stramenopiles</taxon>
        <taxon>Oomycota</taxon>
        <taxon>Saprolegniomycetes</taxon>
        <taxon>Saprolegniales</taxon>
        <taxon>Verrucalvaceae</taxon>
        <taxon>Aphanomyces</taxon>
    </lineage>
</organism>
<dbReference type="GeneID" id="20091435"/>
<sequence>MGRRKRDLSELPTDTEEVLPAESPSILGGMLSLDDEMRQKPALKSPRKSHIPIYDPAREPSPNKSKPPHPPKRKSSSTLPAPKENEANRDAILLEDSVFVPTTSHDDDDKDDNDPAKPVAVRLDFPNSVTGAPPAQLVESRPSPRKTKAPHGHTSSHKACPAGSHPVHAIANMSQPTKDSSPGETVDAAATVDNPDGFDVTDYDGEIAIVIKELEALNLLHKQLMEAKGKPKQHHDRQEDSSGDVVSTDESPATTESIPQAHSQPKSPRHVRTLSHKDANEKSTISPVQAKSPKKTRHSKHPDAAPPAALPPLTAYPLAAVQDAYPWSKFMLQQMHQQLLQSPHHVHGASTPVVYVPILNPAYMAEVKHSPADKHLQPPSPPTPTIATSPSKAPDHVAPVETTAPVAATSPSKPIVVKPRPGKKASPKRPPVVKKHTSRDLVFPR</sequence>
<name>A0A024TC64_9STRA</name>
<dbReference type="AlphaFoldDB" id="A0A024TC64"/>
<evidence type="ECO:0000313" key="2">
    <source>
        <dbReference type="EMBL" id="ETV90892.1"/>
    </source>
</evidence>
<feature type="compositionally biased region" description="Polar residues" evidence="1">
    <location>
        <begin position="172"/>
        <end position="183"/>
    </location>
</feature>